<dbReference type="AlphaFoldDB" id="A0A7J7PBR8"/>
<evidence type="ECO:0000256" key="1">
    <source>
        <dbReference type="SAM" id="SignalP"/>
    </source>
</evidence>
<evidence type="ECO:0000313" key="2">
    <source>
        <dbReference type="EMBL" id="KAF6176877.1"/>
    </source>
</evidence>
<dbReference type="Proteomes" id="UP000541444">
    <property type="component" value="Unassembled WGS sequence"/>
</dbReference>
<evidence type="ECO:0008006" key="4">
    <source>
        <dbReference type="Google" id="ProtNLM"/>
    </source>
</evidence>
<keyword evidence="1" id="KW-0732">Signal</keyword>
<comment type="caution">
    <text evidence="2">The sequence shown here is derived from an EMBL/GenBank/DDBJ whole genome shotgun (WGS) entry which is preliminary data.</text>
</comment>
<feature type="chain" id="PRO_5029459423" description="Secreted protein" evidence="1">
    <location>
        <begin position="16"/>
        <end position="90"/>
    </location>
</feature>
<proteinExistence type="predicted"/>
<sequence>MKMGRIISFRRFTAAIVRIVAPQAVCVLCHHMNDQSFWMFLEIKKTCFDIIWLVFNPCVEYENGYPGGIRPPSDGAVNQIWRKVIRSACD</sequence>
<feature type="signal peptide" evidence="1">
    <location>
        <begin position="1"/>
        <end position="15"/>
    </location>
</feature>
<keyword evidence="3" id="KW-1185">Reference proteome</keyword>
<evidence type="ECO:0000313" key="3">
    <source>
        <dbReference type="Proteomes" id="UP000541444"/>
    </source>
</evidence>
<reference evidence="2 3" key="1">
    <citation type="journal article" date="2020" name="IScience">
        <title>Genome Sequencing of the Endangered Kingdonia uniflora (Circaeasteraceae, Ranunculales) Reveals Potential Mechanisms of Evolutionary Specialization.</title>
        <authorList>
            <person name="Sun Y."/>
            <person name="Deng T."/>
            <person name="Zhang A."/>
            <person name="Moore M.J."/>
            <person name="Landis J.B."/>
            <person name="Lin N."/>
            <person name="Zhang H."/>
            <person name="Zhang X."/>
            <person name="Huang J."/>
            <person name="Zhang X."/>
            <person name="Sun H."/>
            <person name="Wang H."/>
        </authorList>
    </citation>
    <scope>NUCLEOTIDE SEQUENCE [LARGE SCALE GENOMIC DNA]</scope>
    <source>
        <strain evidence="2">TB1705</strain>
        <tissue evidence="2">Leaf</tissue>
    </source>
</reference>
<organism evidence="2 3">
    <name type="scientific">Kingdonia uniflora</name>
    <dbReference type="NCBI Taxonomy" id="39325"/>
    <lineage>
        <taxon>Eukaryota</taxon>
        <taxon>Viridiplantae</taxon>
        <taxon>Streptophyta</taxon>
        <taxon>Embryophyta</taxon>
        <taxon>Tracheophyta</taxon>
        <taxon>Spermatophyta</taxon>
        <taxon>Magnoliopsida</taxon>
        <taxon>Ranunculales</taxon>
        <taxon>Circaeasteraceae</taxon>
        <taxon>Kingdonia</taxon>
    </lineage>
</organism>
<protein>
    <recommendedName>
        <fullName evidence="4">Secreted protein</fullName>
    </recommendedName>
</protein>
<name>A0A7J7PBR8_9MAGN</name>
<dbReference type="EMBL" id="JACGCM010000024">
    <property type="protein sequence ID" value="KAF6176877.1"/>
    <property type="molecule type" value="Genomic_DNA"/>
</dbReference>
<gene>
    <name evidence="2" type="ORF">GIB67_007975</name>
</gene>
<accession>A0A7J7PBR8</accession>